<evidence type="ECO:0000313" key="4">
    <source>
        <dbReference type="Proteomes" id="UP000293583"/>
    </source>
</evidence>
<dbReference type="Pfam" id="PF07676">
    <property type="entry name" value="PD40"/>
    <property type="match status" value="3"/>
</dbReference>
<comment type="similarity">
    <text evidence="1">Belongs to the TolB family.</text>
</comment>
<dbReference type="InterPro" id="IPR011659">
    <property type="entry name" value="WD40"/>
</dbReference>
<dbReference type="Gene3D" id="2.120.10.30">
    <property type="entry name" value="TolB, C-terminal domain"/>
    <property type="match status" value="1"/>
</dbReference>
<name>A0A4Q9BFW0_9BACT</name>
<dbReference type="InterPro" id="IPR011042">
    <property type="entry name" value="6-blade_b-propeller_TolB-like"/>
</dbReference>
<keyword evidence="4" id="KW-1185">Reference proteome</keyword>
<keyword evidence="2" id="KW-0732">Signal</keyword>
<gene>
    <name evidence="3" type="ORF">EWU20_00840</name>
</gene>
<accession>A0A4Q9BFW0</accession>
<protein>
    <submittedName>
        <fullName evidence="3">Transporter</fullName>
    </submittedName>
</protein>
<proteinExistence type="inferred from homology"/>
<feature type="chain" id="PRO_5020512171" evidence="2">
    <location>
        <begin position="18"/>
        <end position="305"/>
    </location>
</feature>
<dbReference type="Proteomes" id="UP000293583">
    <property type="component" value="Unassembled WGS sequence"/>
</dbReference>
<dbReference type="PANTHER" id="PTHR36842:SF1">
    <property type="entry name" value="PROTEIN TOLB"/>
    <property type="match status" value="1"/>
</dbReference>
<dbReference type="EMBL" id="SEWY01000001">
    <property type="protein sequence ID" value="TBH75150.1"/>
    <property type="molecule type" value="Genomic_DNA"/>
</dbReference>
<reference evidence="3 4" key="1">
    <citation type="submission" date="2019-02" db="EMBL/GenBank/DDBJ databases">
        <title>Genome of a new Bacteroidetes strain.</title>
        <authorList>
            <person name="Pitt A."/>
        </authorList>
    </citation>
    <scope>NUCLEOTIDE SEQUENCE [LARGE SCALE GENOMIC DNA]</scope>
    <source>
        <strain evidence="3 4">103A-SOEBACH</strain>
    </source>
</reference>
<dbReference type="PANTHER" id="PTHR36842">
    <property type="entry name" value="PROTEIN TOLB HOMOLOG"/>
    <property type="match status" value="1"/>
</dbReference>
<dbReference type="AlphaFoldDB" id="A0A4Q9BFW0"/>
<dbReference type="SUPFAM" id="SSF82171">
    <property type="entry name" value="DPP6 N-terminal domain-like"/>
    <property type="match status" value="1"/>
</dbReference>
<dbReference type="RefSeq" id="WP_130922345.1">
    <property type="nucleotide sequence ID" value="NZ_SEWY01000001.1"/>
</dbReference>
<feature type="signal peptide" evidence="2">
    <location>
        <begin position="1"/>
        <end position="17"/>
    </location>
</feature>
<comment type="caution">
    <text evidence="3">The sequence shown here is derived from an EMBL/GenBank/DDBJ whole genome shotgun (WGS) entry which is preliminary data.</text>
</comment>
<evidence type="ECO:0000256" key="1">
    <source>
        <dbReference type="ARBA" id="ARBA00009820"/>
    </source>
</evidence>
<organism evidence="3 4">
    <name type="scientific">Aquirufa antheringensis</name>
    <dbReference type="NCBI Taxonomy" id="2516559"/>
    <lineage>
        <taxon>Bacteria</taxon>
        <taxon>Pseudomonadati</taxon>
        <taxon>Bacteroidota</taxon>
        <taxon>Cytophagia</taxon>
        <taxon>Cytophagales</taxon>
        <taxon>Flectobacillaceae</taxon>
        <taxon>Aquirufa</taxon>
    </lineage>
</organism>
<evidence type="ECO:0000313" key="3">
    <source>
        <dbReference type="EMBL" id="TBH75150.1"/>
    </source>
</evidence>
<sequence length="305" mass="33909">MKKIVILLLGFSLSLSAQIPAGKKVISSLYVYDLASGKSELILTEKRHFEAPNWSRDGQYLLINAYGKLEKISPKGIKLGELNTGSVDKANNDHGYSFDGKSLYISSAKAEIKEHTSFIYKVSSEGGNPVQLTPLTPSYWHGISPDGKTMVYCAARNGNYDVYAMSSNGGEEIRLTSTEGLDDGPEYAPDGKHIYINSYRSGMMQIWRMKADGSEPEQMTFDAHSNWFAHISPNNQLATIITYMEDQKQAHPFGHQVKLRLLDLKTKAVKDLTDAFYGGQGTINVPSWSPDGKKFAYVRYALEDL</sequence>
<evidence type="ECO:0000256" key="2">
    <source>
        <dbReference type="SAM" id="SignalP"/>
    </source>
</evidence>
<dbReference type="OrthoDB" id="8432779at2"/>